<dbReference type="EMBL" id="JAUIRO010000009">
    <property type="protein sequence ID" value="KAK0701664.1"/>
    <property type="molecule type" value="Genomic_DNA"/>
</dbReference>
<gene>
    <name evidence="2" type="ORF">B0T26DRAFT_757663</name>
</gene>
<dbReference type="AlphaFoldDB" id="A0AA39ZQD7"/>
<protein>
    <submittedName>
        <fullName evidence="2">Uncharacterized protein</fullName>
    </submittedName>
</protein>
<reference evidence="2" key="1">
    <citation type="submission" date="2023-06" db="EMBL/GenBank/DDBJ databases">
        <title>Genome-scale phylogeny and comparative genomics of the fungal order Sordariales.</title>
        <authorList>
            <consortium name="Lawrence Berkeley National Laboratory"/>
            <person name="Hensen N."/>
            <person name="Bonometti L."/>
            <person name="Westerberg I."/>
            <person name="Brannstrom I.O."/>
            <person name="Guillou S."/>
            <person name="Cros-Aarteil S."/>
            <person name="Calhoun S."/>
            <person name="Haridas S."/>
            <person name="Kuo A."/>
            <person name="Mondo S."/>
            <person name="Pangilinan J."/>
            <person name="Riley R."/>
            <person name="LaButti K."/>
            <person name="Andreopoulos B."/>
            <person name="Lipzen A."/>
            <person name="Chen C."/>
            <person name="Yanf M."/>
            <person name="Daum C."/>
            <person name="Ng V."/>
            <person name="Clum A."/>
            <person name="Steindorff A."/>
            <person name="Ohm R."/>
            <person name="Martin F."/>
            <person name="Silar P."/>
            <person name="Natvig D."/>
            <person name="Lalanne C."/>
            <person name="Gautier V."/>
            <person name="Ament-velasquez S.L."/>
            <person name="Kruys A."/>
            <person name="Hutchinson M.I."/>
            <person name="Powell A.J."/>
            <person name="Barry K."/>
            <person name="Miller A.N."/>
            <person name="Grigoriev I.V."/>
            <person name="Debuchy R."/>
            <person name="Gladieux P."/>
            <person name="Thoren M.H."/>
            <person name="Johannesson H."/>
        </authorList>
    </citation>
    <scope>NUCLEOTIDE SEQUENCE</scope>
    <source>
        <strain evidence="2">SMH2392-1A</strain>
    </source>
</reference>
<proteinExistence type="predicted"/>
<accession>A0AA39ZQD7</accession>
<comment type="caution">
    <text evidence="2">The sequence shown here is derived from an EMBL/GenBank/DDBJ whole genome shotgun (WGS) entry which is preliminary data.</text>
</comment>
<organism evidence="2 3">
    <name type="scientific">Lasiosphaeria miniovina</name>
    <dbReference type="NCBI Taxonomy" id="1954250"/>
    <lineage>
        <taxon>Eukaryota</taxon>
        <taxon>Fungi</taxon>
        <taxon>Dikarya</taxon>
        <taxon>Ascomycota</taxon>
        <taxon>Pezizomycotina</taxon>
        <taxon>Sordariomycetes</taxon>
        <taxon>Sordariomycetidae</taxon>
        <taxon>Sordariales</taxon>
        <taxon>Lasiosphaeriaceae</taxon>
        <taxon>Lasiosphaeria</taxon>
    </lineage>
</organism>
<feature type="compositionally biased region" description="Basic and acidic residues" evidence="1">
    <location>
        <begin position="557"/>
        <end position="568"/>
    </location>
</feature>
<feature type="region of interest" description="Disordered" evidence="1">
    <location>
        <begin position="521"/>
        <end position="588"/>
    </location>
</feature>
<name>A0AA39ZQD7_9PEZI</name>
<sequence>MAPAEPPPWKYSGMRYYPLSAFVKRRHSPPKRGHIEEVDEFTTFGDGTTGYSHPPHIQPSKFFGHQGNEFDMAEPERSEQQLLEGMEPDSFHRLISQKFVADEIAEADFVTDSDTMVQLFNVAMDCHLIDFKAPRPLFVLAEVIQGKIFLKEVVRFGAEPVAGQKAMAAFAARAFDLCPSLIQTGACVWDHRRVSSFLFGGLRRRFPKSGSDKQLKKLRFKILVQNHTTYVTESFCSPSSCDSATGTSNVAYVIPVSNQEEEDHADMATWLGLENKREALEFMKSAPKMYFSGAHQFAFLRYGTVSPDNPDRGWFNTNPRPAADKHNTRSMLTRWKNHCVGLGTVPVILDAIQREARRRFLDQSSPEFGKTTMMAIRFPEFIHDYDEPCISFGNVYPLDFLAEEKYDRSTLIQAPKIVSEEDVDKHRIYFPRKFPLYYTDEEGKLCTMDPDASCEGDEFPIRDGPIKPDPIKPGAWFSKRLPAHPPEGFQPGFSEGYETGLAEGYETGIKDETAQVEKAALGETTPDTETTPNTETALNTERAPEDKMTPKAYTALEDGKIAESDSGDHNVVSAQDRDNISRGKKRKLLIDEDVTCRKHWQRGISRGRDGP</sequence>
<feature type="compositionally biased region" description="Low complexity" evidence="1">
    <location>
        <begin position="521"/>
        <end position="541"/>
    </location>
</feature>
<dbReference type="Proteomes" id="UP001172101">
    <property type="component" value="Unassembled WGS sequence"/>
</dbReference>
<evidence type="ECO:0000313" key="3">
    <source>
        <dbReference type="Proteomes" id="UP001172101"/>
    </source>
</evidence>
<keyword evidence="3" id="KW-1185">Reference proteome</keyword>
<evidence type="ECO:0000256" key="1">
    <source>
        <dbReference type="SAM" id="MobiDB-lite"/>
    </source>
</evidence>
<dbReference type="GeneID" id="85329548"/>
<evidence type="ECO:0000313" key="2">
    <source>
        <dbReference type="EMBL" id="KAK0701664.1"/>
    </source>
</evidence>
<dbReference type="RefSeq" id="XP_060289328.1">
    <property type="nucleotide sequence ID" value="XM_060446278.1"/>
</dbReference>